<protein>
    <submittedName>
        <fullName evidence="1">12242_t:CDS:1</fullName>
    </submittedName>
</protein>
<organism evidence="1 2">
    <name type="scientific">Dentiscutata heterogama</name>
    <dbReference type="NCBI Taxonomy" id="1316150"/>
    <lineage>
        <taxon>Eukaryota</taxon>
        <taxon>Fungi</taxon>
        <taxon>Fungi incertae sedis</taxon>
        <taxon>Mucoromycota</taxon>
        <taxon>Glomeromycotina</taxon>
        <taxon>Glomeromycetes</taxon>
        <taxon>Diversisporales</taxon>
        <taxon>Gigasporaceae</taxon>
        <taxon>Dentiscutata</taxon>
    </lineage>
</organism>
<sequence length="192" mass="21756">MESFPSYDGSCHPVDWVNNLKFVAALHGITSETVLVDLALLKISRAIQNNSSGSITKFSEVIDLLKTDSSYKIFKLTSEKKLSTLRFTHLCDVRDFIVELRQLLSDAEIFDLNTQKKYIIKILSSKLLAKNFSSKIANATSADEVFINLQESLHKLKRVVKYGSVITLYHVDTNKILSRTLNKYSGGSKQYW</sequence>
<evidence type="ECO:0000313" key="2">
    <source>
        <dbReference type="Proteomes" id="UP000789702"/>
    </source>
</evidence>
<comment type="caution">
    <text evidence="1">The sequence shown here is derived from an EMBL/GenBank/DDBJ whole genome shotgun (WGS) entry which is preliminary data.</text>
</comment>
<proteinExistence type="predicted"/>
<accession>A0ACA9K6S2</accession>
<name>A0ACA9K6S2_9GLOM</name>
<dbReference type="EMBL" id="CAJVPU010000612">
    <property type="protein sequence ID" value="CAG8456400.1"/>
    <property type="molecule type" value="Genomic_DNA"/>
</dbReference>
<reference evidence="1" key="1">
    <citation type="submission" date="2021-06" db="EMBL/GenBank/DDBJ databases">
        <authorList>
            <person name="Kallberg Y."/>
            <person name="Tangrot J."/>
            <person name="Rosling A."/>
        </authorList>
    </citation>
    <scope>NUCLEOTIDE SEQUENCE</scope>
    <source>
        <strain evidence="1">IL203A</strain>
    </source>
</reference>
<feature type="non-terminal residue" evidence="1">
    <location>
        <position position="192"/>
    </location>
</feature>
<gene>
    <name evidence="1" type="ORF">DHETER_LOCUS1082</name>
</gene>
<dbReference type="Proteomes" id="UP000789702">
    <property type="component" value="Unassembled WGS sequence"/>
</dbReference>
<evidence type="ECO:0000313" key="1">
    <source>
        <dbReference type="EMBL" id="CAG8456400.1"/>
    </source>
</evidence>
<keyword evidence="2" id="KW-1185">Reference proteome</keyword>